<feature type="transmembrane region" description="Helical" evidence="5">
    <location>
        <begin position="42"/>
        <end position="59"/>
    </location>
</feature>
<keyword evidence="1 5" id="KW-1003">Cell membrane</keyword>
<feature type="transmembrane region" description="Helical" evidence="5">
    <location>
        <begin position="201"/>
        <end position="220"/>
    </location>
</feature>
<dbReference type="NCBIfam" id="NF001323">
    <property type="entry name" value="PRK00259.1-1"/>
    <property type="match status" value="1"/>
</dbReference>
<feature type="transmembrane region" description="Helical" evidence="5">
    <location>
        <begin position="172"/>
        <end position="189"/>
    </location>
</feature>
<dbReference type="EMBL" id="JAOVZR010000001">
    <property type="protein sequence ID" value="MCY0148943.1"/>
    <property type="molecule type" value="Genomic_DNA"/>
</dbReference>
<dbReference type="PANTHER" id="PTHR36917:SF1">
    <property type="entry name" value="INNER MEMBRANE-SPANNING PROTEIN YCIB"/>
    <property type="match status" value="1"/>
</dbReference>
<dbReference type="RefSeq" id="WP_267654468.1">
    <property type="nucleotide sequence ID" value="NZ_JAOVZR010000001.1"/>
</dbReference>
<feature type="transmembrane region" description="Helical" evidence="5">
    <location>
        <begin position="137"/>
        <end position="160"/>
    </location>
</feature>
<keyword evidence="3 5" id="KW-1133">Transmembrane helix</keyword>
<evidence type="ECO:0000256" key="2">
    <source>
        <dbReference type="ARBA" id="ARBA00022692"/>
    </source>
</evidence>
<protein>
    <recommendedName>
        <fullName evidence="5">Inner membrane-spanning protein YciB</fullName>
    </recommendedName>
</protein>
<feature type="transmembrane region" description="Helical" evidence="5">
    <location>
        <begin position="79"/>
        <end position="99"/>
    </location>
</feature>
<keyword evidence="2 5" id="KW-0812">Transmembrane</keyword>
<reference evidence="6" key="1">
    <citation type="submission" date="2022-10" db="EMBL/GenBank/DDBJ databases">
        <title>Hoeflea sp. G2-23, isolated from marine algae.</title>
        <authorList>
            <person name="Kristyanto S."/>
            <person name="Kim J.M."/>
            <person name="Jeon C.O."/>
        </authorList>
    </citation>
    <scope>NUCLEOTIDE SEQUENCE</scope>
    <source>
        <strain evidence="6">G2-23</strain>
    </source>
</reference>
<organism evidence="6 7">
    <name type="scientific">Hoeflea algicola</name>
    <dbReference type="NCBI Taxonomy" id="2983763"/>
    <lineage>
        <taxon>Bacteria</taxon>
        <taxon>Pseudomonadati</taxon>
        <taxon>Pseudomonadota</taxon>
        <taxon>Alphaproteobacteria</taxon>
        <taxon>Hyphomicrobiales</taxon>
        <taxon>Rhizobiaceae</taxon>
        <taxon>Hoeflea</taxon>
    </lineage>
</organism>
<proteinExistence type="inferred from homology"/>
<evidence type="ECO:0000256" key="3">
    <source>
        <dbReference type="ARBA" id="ARBA00022989"/>
    </source>
</evidence>
<dbReference type="PANTHER" id="PTHR36917">
    <property type="entry name" value="INTRACELLULAR SEPTATION PROTEIN A-RELATED"/>
    <property type="match status" value="1"/>
</dbReference>
<dbReference type="InterPro" id="IPR006008">
    <property type="entry name" value="YciB"/>
</dbReference>
<dbReference type="Pfam" id="PF04279">
    <property type="entry name" value="IspA"/>
    <property type="match status" value="1"/>
</dbReference>
<comment type="function">
    <text evidence="5">Plays a role in cell envelope biogenesis, maintenance of cell envelope integrity and membrane homeostasis.</text>
</comment>
<dbReference type="Proteomes" id="UP001073227">
    <property type="component" value="Unassembled WGS sequence"/>
</dbReference>
<accession>A0ABT3ZB49</accession>
<feature type="transmembrane region" description="Helical" evidence="5">
    <location>
        <begin position="106"/>
        <end position="125"/>
    </location>
</feature>
<comment type="subcellular location">
    <subcellularLocation>
        <location evidence="5">Cell inner membrane</location>
        <topology evidence="5">Multi-pass membrane protein</topology>
    </subcellularLocation>
</comment>
<evidence type="ECO:0000256" key="1">
    <source>
        <dbReference type="ARBA" id="ARBA00022475"/>
    </source>
</evidence>
<comment type="caution">
    <text evidence="6">The sequence shown here is derived from an EMBL/GenBank/DDBJ whole genome shotgun (WGS) entry which is preliminary data.</text>
</comment>
<keyword evidence="5" id="KW-0997">Cell inner membrane</keyword>
<dbReference type="NCBIfam" id="TIGR00997">
    <property type="entry name" value="ispZ"/>
    <property type="match status" value="1"/>
</dbReference>
<name>A0ABT3ZB49_9HYPH</name>
<dbReference type="HAMAP" id="MF_00189">
    <property type="entry name" value="YciB"/>
    <property type="match status" value="1"/>
</dbReference>
<gene>
    <name evidence="5" type="primary">yciB</name>
    <name evidence="6" type="ORF">OEG84_14830</name>
</gene>
<keyword evidence="7" id="KW-1185">Reference proteome</keyword>
<sequence>MSPPDPTDSQADAPTGAAAHVDEIQIFEREPGDPQRKRINPLFKLALELGPLLVFFFANAKAEWLTEQYPLLSSLGKPIFVATAFFMAATAIALTISWIKLRTLPIMPILSAGIVFVFGALGFWLQDETFFKIKPTIINTMFGLILLGGLFFGKSFLGYVFDSAFKLDAEGWRILTMRWGLYFLIMAVVNEFIWRNFSTDFWVGFKLWGNMPLSIIFTLAQLPLMQRHALPDEDAEEPKTS</sequence>
<evidence type="ECO:0000313" key="6">
    <source>
        <dbReference type="EMBL" id="MCY0148943.1"/>
    </source>
</evidence>
<keyword evidence="4 5" id="KW-0472">Membrane</keyword>
<comment type="similarity">
    <text evidence="5">Belongs to the YciB family.</text>
</comment>
<evidence type="ECO:0000313" key="7">
    <source>
        <dbReference type="Proteomes" id="UP001073227"/>
    </source>
</evidence>
<evidence type="ECO:0000256" key="5">
    <source>
        <dbReference type="HAMAP-Rule" id="MF_00189"/>
    </source>
</evidence>
<evidence type="ECO:0000256" key="4">
    <source>
        <dbReference type="ARBA" id="ARBA00023136"/>
    </source>
</evidence>